<dbReference type="Pfam" id="PF13458">
    <property type="entry name" value="Peripla_BP_6"/>
    <property type="match status" value="1"/>
</dbReference>
<evidence type="ECO:0000313" key="6">
    <source>
        <dbReference type="EMBL" id="BEQ14733.1"/>
    </source>
</evidence>
<feature type="domain" description="Leucine-binding protein" evidence="5">
    <location>
        <begin position="39"/>
        <end position="375"/>
    </location>
</feature>
<organism evidence="6 7">
    <name type="scientific">Desulfoferula mesophila</name>
    <dbReference type="NCBI Taxonomy" id="3058419"/>
    <lineage>
        <taxon>Bacteria</taxon>
        <taxon>Pseudomonadati</taxon>
        <taxon>Thermodesulfobacteriota</taxon>
        <taxon>Desulfarculia</taxon>
        <taxon>Desulfarculales</taxon>
        <taxon>Desulfarculaceae</taxon>
        <taxon>Desulfoferula</taxon>
    </lineage>
</organism>
<sequence>MVKKQITRREFVKVVGGGAMVAGAATFGVPTLLRAANKPIKFGQLNTTSGIMASQGVPAMRAAQIAQDFINQSGGIMGRKLVLVQEDDQVKPSVGVRKFRKLVLEDEVEFVFGTNSSGVGLACVPLANEFKKIFISTSMSDKYTGANCSPYVFRIGESTSMASKASAYCMVANAPDVKKWAGINPDYVFGHESWEFFKQGMKDKKHPVQYVKESFSPFGCQDYKPYITALLESKAEGVFTSLWTGDLINFIKQAKPFGFFDKVKVFVNNTTAVATSIGLGNEMLPFWGEARYYPFYRDSELNRKYIGMYQKKFGGYPAADTGAECFAAVLALKLAIEKVGTTDTPKVIAALEGLEFEVPEGKKWIRPEDHSGIDEVVLLGKFHHDPKYPFWVYDPKTYFTVPGKELAMPLDQTGCKMAKP</sequence>
<evidence type="ECO:0000256" key="1">
    <source>
        <dbReference type="ARBA" id="ARBA00010062"/>
    </source>
</evidence>
<protein>
    <submittedName>
        <fullName evidence="6">ABC transporter substrate-binding protein</fullName>
    </submittedName>
</protein>
<dbReference type="InterPro" id="IPR051010">
    <property type="entry name" value="BCAA_transport"/>
</dbReference>
<keyword evidence="3" id="KW-0411">Iron-sulfur</keyword>
<dbReference type="RefSeq" id="WP_338606427.1">
    <property type="nucleotide sequence ID" value="NZ_AP028679.1"/>
</dbReference>
<feature type="transmembrane region" description="Helical" evidence="4">
    <location>
        <begin position="12"/>
        <end position="33"/>
    </location>
</feature>
<keyword evidence="7" id="KW-1185">Reference proteome</keyword>
<keyword evidence="3" id="KW-0479">Metal-binding</keyword>
<proteinExistence type="inferred from homology"/>
<dbReference type="PANTHER" id="PTHR30483:SF37">
    <property type="entry name" value="ABC TRANSPORTER SUBSTRATE-BINDING PROTEIN"/>
    <property type="match status" value="1"/>
</dbReference>
<dbReference type="SUPFAM" id="SSF53822">
    <property type="entry name" value="Periplasmic binding protein-like I"/>
    <property type="match status" value="1"/>
</dbReference>
<evidence type="ECO:0000313" key="7">
    <source>
        <dbReference type="Proteomes" id="UP001366166"/>
    </source>
</evidence>
<keyword evidence="3" id="KW-0408">Iron</keyword>
<dbReference type="PROSITE" id="PS51318">
    <property type="entry name" value="TAT"/>
    <property type="match status" value="1"/>
</dbReference>
<dbReference type="Gene3D" id="3.40.50.2300">
    <property type="match status" value="2"/>
</dbReference>
<comment type="similarity">
    <text evidence="1">Belongs to the leucine-binding protein family.</text>
</comment>
<keyword evidence="4" id="KW-1133">Transmembrane helix</keyword>
<evidence type="ECO:0000256" key="4">
    <source>
        <dbReference type="SAM" id="Phobius"/>
    </source>
</evidence>
<dbReference type="EMBL" id="AP028679">
    <property type="protein sequence ID" value="BEQ14733.1"/>
    <property type="molecule type" value="Genomic_DNA"/>
</dbReference>
<dbReference type="Proteomes" id="UP001366166">
    <property type="component" value="Chromosome"/>
</dbReference>
<keyword evidence="2" id="KW-0732">Signal</keyword>
<dbReference type="AlphaFoldDB" id="A0AAU9EC84"/>
<keyword evidence="4" id="KW-0472">Membrane</keyword>
<dbReference type="InterPro" id="IPR028081">
    <property type="entry name" value="Leu-bd"/>
</dbReference>
<dbReference type="GO" id="GO:0051536">
    <property type="term" value="F:iron-sulfur cluster binding"/>
    <property type="evidence" value="ECO:0007669"/>
    <property type="project" value="UniProtKB-KW"/>
</dbReference>
<gene>
    <name evidence="6" type="ORF">FAK_17990</name>
</gene>
<evidence type="ECO:0000256" key="2">
    <source>
        <dbReference type="ARBA" id="ARBA00022729"/>
    </source>
</evidence>
<dbReference type="CDD" id="cd06330">
    <property type="entry name" value="PBP1_As_SBP-like"/>
    <property type="match status" value="1"/>
</dbReference>
<dbReference type="KEGG" id="dmp:FAK_17990"/>
<reference evidence="7" key="1">
    <citation type="journal article" date="2023" name="Arch. Microbiol.">
        <title>Desulfoferula mesophilus gen. nov. sp. nov., a mesophilic sulfate-reducing bacterium isolated from a brackish lake sediment.</title>
        <authorList>
            <person name="Watanabe T."/>
            <person name="Yabe T."/>
            <person name="Tsuji J.M."/>
            <person name="Fukui M."/>
        </authorList>
    </citation>
    <scope>NUCLEOTIDE SEQUENCE [LARGE SCALE GENOMIC DNA]</scope>
    <source>
        <strain evidence="7">12FAK</strain>
    </source>
</reference>
<keyword evidence="4" id="KW-0812">Transmembrane</keyword>
<evidence type="ECO:0000256" key="3">
    <source>
        <dbReference type="ARBA" id="ARBA00023014"/>
    </source>
</evidence>
<dbReference type="InterPro" id="IPR028082">
    <property type="entry name" value="Peripla_BP_I"/>
</dbReference>
<evidence type="ECO:0000259" key="5">
    <source>
        <dbReference type="Pfam" id="PF13458"/>
    </source>
</evidence>
<dbReference type="PANTHER" id="PTHR30483">
    <property type="entry name" value="LEUCINE-SPECIFIC-BINDING PROTEIN"/>
    <property type="match status" value="1"/>
</dbReference>
<name>A0AAU9EC84_9BACT</name>
<accession>A0AAU9EC84</accession>
<dbReference type="InterPro" id="IPR006311">
    <property type="entry name" value="TAT_signal"/>
</dbReference>